<gene>
    <name evidence="4" type="ORF">CLORY_31590</name>
</gene>
<dbReference type="GO" id="GO:0016491">
    <property type="term" value="F:oxidoreductase activity"/>
    <property type="evidence" value="ECO:0007669"/>
    <property type="project" value="UniProtKB-KW"/>
</dbReference>
<keyword evidence="2" id="KW-0560">Oxidoreductase</keyword>
<dbReference type="PANTHER" id="PTHR43673:SF10">
    <property type="entry name" value="NADH DEHYDROGENASE_NAD(P)H NITROREDUCTASE XCC3605-RELATED"/>
    <property type="match status" value="1"/>
</dbReference>
<evidence type="ECO:0000256" key="2">
    <source>
        <dbReference type="ARBA" id="ARBA00023002"/>
    </source>
</evidence>
<dbReference type="InterPro" id="IPR000415">
    <property type="entry name" value="Nitroreductase-like"/>
</dbReference>
<comment type="similarity">
    <text evidence="1">Belongs to the nitroreductase family.</text>
</comment>
<protein>
    <submittedName>
        <fullName evidence="4">Nitroreductase family protein</fullName>
    </submittedName>
</protein>
<evidence type="ECO:0000256" key="1">
    <source>
        <dbReference type="ARBA" id="ARBA00007118"/>
    </source>
</evidence>
<name>A0A1V4II72_9CLOT</name>
<dbReference type="InterPro" id="IPR029478">
    <property type="entry name" value="TM1586_NiRdase"/>
</dbReference>
<dbReference type="RefSeq" id="WP_079426207.1">
    <property type="nucleotide sequence ID" value="NZ_MZGV01000040.1"/>
</dbReference>
<dbReference type="Gene3D" id="3.40.109.30">
    <property type="entry name" value="putative nitroreductase (tm1586), domain 2"/>
    <property type="match status" value="1"/>
</dbReference>
<organism evidence="4 5">
    <name type="scientific">Clostridium oryzae</name>
    <dbReference type="NCBI Taxonomy" id="1450648"/>
    <lineage>
        <taxon>Bacteria</taxon>
        <taxon>Bacillati</taxon>
        <taxon>Bacillota</taxon>
        <taxon>Clostridia</taxon>
        <taxon>Eubacteriales</taxon>
        <taxon>Clostridiaceae</taxon>
        <taxon>Clostridium</taxon>
    </lineage>
</organism>
<dbReference type="Gene3D" id="3.40.109.10">
    <property type="entry name" value="NADH Oxidase"/>
    <property type="match status" value="1"/>
</dbReference>
<dbReference type="SUPFAM" id="SSF55469">
    <property type="entry name" value="FMN-dependent nitroreductase-like"/>
    <property type="match status" value="2"/>
</dbReference>
<proteinExistence type="inferred from homology"/>
<evidence type="ECO:0000313" key="4">
    <source>
        <dbReference type="EMBL" id="OPJ59711.1"/>
    </source>
</evidence>
<dbReference type="PANTHER" id="PTHR43673">
    <property type="entry name" value="NAD(P)H NITROREDUCTASE YDGI-RELATED"/>
    <property type="match status" value="1"/>
</dbReference>
<comment type="caution">
    <text evidence="4">The sequence shown here is derived from an EMBL/GenBank/DDBJ whole genome shotgun (WGS) entry which is preliminary data.</text>
</comment>
<sequence>MSGIFNIPFDKVVKTRTSIRNYSDAKISEEIREKIDAYINVLSGPFPVKVLFKLIESEAAANSAKLGTYGVIKGARNYIGAKVSKEEFSLEELGYEFEKLILYLTSLGLGTCWLGGTFKRDEFGKIMEVKEGDLFPVISPVGYAADKKHLTENIVRFIAKSDKRKPWEELFFNKDFLKPLSKLEAGEYRYLLEMLRLAPSAANKQPWRLVKDGSSYHFYEFKAKGYNDVLGYDIQRVDMGIAMCHFHLAAMEKELSGEFKKLSPNILNVPVDAQYVISWIKE</sequence>
<dbReference type="OrthoDB" id="9814075at2"/>
<accession>A0A1V4II72</accession>
<dbReference type="AlphaFoldDB" id="A0A1V4II72"/>
<evidence type="ECO:0000313" key="5">
    <source>
        <dbReference type="Proteomes" id="UP000190080"/>
    </source>
</evidence>
<reference evidence="4 5" key="1">
    <citation type="submission" date="2017-03" db="EMBL/GenBank/DDBJ databases">
        <title>Genome sequence of Clostridium oryzae DSM 28571.</title>
        <authorList>
            <person name="Poehlein A."/>
            <person name="Daniel R."/>
        </authorList>
    </citation>
    <scope>NUCLEOTIDE SEQUENCE [LARGE SCALE GENOMIC DNA]</scope>
    <source>
        <strain evidence="4 5">DSM 28571</strain>
    </source>
</reference>
<dbReference type="STRING" id="1450648.CLORY_31590"/>
<dbReference type="EMBL" id="MZGV01000040">
    <property type="protein sequence ID" value="OPJ59711.1"/>
    <property type="molecule type" value="Genomic_DNA"/>
</dbReference>
<feature type="domain" description="Putative nitroreductase TM1586" evidence="3">
    <location>
        <begin position="12"/>
        <end position="250"/>
    </location>
</feature>
<dbReference type="Proteomes" id="UP000190080">
    <property type="component" value="Unassembled WGS sequence"/>
</dbReference>
<dbReference type="Pfam" id="PF14512">
    <property type="entry name" value="TM1586_NiRdase"/>
    <property type="match status" value="1"/>
</dbReference>
<keyword evidence="5" id="KW-1185">Reference proteome</keyword>
<evidence type="ECO:0000259" key="3">
    <source>
        <dbReference type="Pfam" id="PF14512"/>
    </source>
</evidence>